<sequence length="75" mass="8610">MVNEYPTKEMFSKVSQSATSTLRYTSRKCAGWVPEAIVQLSEKDKENQESLAIRCFEETQQQQHEAETVTGVIWP</sequence>
<gene>
    <name evidence="1" type="ORF">DME_LOCUS3363</name>
</gene>
<evidence type="ECO:0000313" key="3">
    <source>
        <dbReference type="Proteomes" id="UP000274756"/>
    </source>
</evidence>
<evidence type="ECO:0000313" key="1">
    <source>
        <dbReference type="EMBL" id="VDN53390.1"/>
    </source>
</evidence>
<evidence type="ECO:0000313" key="4">
    <source>
        <dbReference type="WBParaSite" id="DME_0000974701-mRNA-1"/>
    </source>
</evidence>
<keyword evidence="3" id="KW-1185">Reference proteome</keyword>
<protein>
    <submittedName>
        <fullName evidence="4">DUF4706 domain-containing protein</fullName>
    </submittedName>
</protein>
<reference evidence="4" key="1">
    <citation type="submission" date="2017-02" db="UniProtKB">
        <authorList>
            <consortium name="WormBaseParasite"/>
        </authorList>
    </citation>
    <scope>IDENTIFICATION</scope>
</reference>
<dbReference type="AlphaFoldDB" id="A0A0N4UP77"/>
<dbReference type="Proteomes" id="UP000274756">
    <property type="component" value="Unassembled WGS sequence"/>
</dbReference>
<evidence type="ECO:0000313" key="2">
    <source>
        <dbReference type="Proteomes" id="UP000038040"/>
    </source>
</evidence>
<dbReference type="Proteomes" id="UP000038040">
    <property type="component" value="Unplaced"/>
</dbReference>
<accession>A0A0N4UP77</accession>
<dbReference type="EMBL" id="UYYG01000126">
    <property type="protein sequence ID" value="VDN53390.1"/>
    <property type="molecule type" value="Genomic_DNA"/>
</dbReference>
<reference evidence="1 3" key="2">
    <citation type="submission" date="2018-11" db="EMBL/GenBank/DDBJ databases">
        <authorList>
            <consortium name="Pathogen Informatics"/>
        </authorList>
    </citation>
    <scope>NUCLEOTIDE SEQUENCE [LARGE SCALE GENOMIC DNA]</scope>
</reference>
<dbReference type="WBParaSite" id="DME_0000974701-mRNA-1">
    <property type="protein sequence ID" value="DME_0000974701-mRNA-1"/>
    <property type="gene ID" value="DME_0000974701"/>
</dbReference>
<name>A0A0N4UP77_DRAME</name>
<organism evidence="2 4">
    <name type="scientific">Dracunculus medinensis</name>
    <name type="common">Guinea worm</name>
    <dbReference type="NCBI Taxonomy" id="318479"/>
    <lineage>
        <taxon>Eukaryota</taxon>
        <taxon>Metazoa</taxon>
        <taxon>Ecdysozoa</taxon>
        <taxon>Nematoda</taxon>
        <taxon>Chromadorea</taxon>
        <taxon>Rhabditida</taxon>
        <taxon>Spirurina</taxon>
        <taxon>Dracunculoidea</taxon>
        <taxon>Dracunculidae</taxon>
        <taxon>Dracunculus</taxon>
    </lineage>
</organism>
<proteinExistence type="predicted"/>